<comment type="subcellular location">
    <subcellularLocation>
        <location evidence="3">Endosome</location>
        <location evidence="3">Multivesicular body membrane</location>
        <topology evidence="3">Single-pass type II membrane protein</topology>
    </subcellularLocation>
    <subcellularLocation>
        <location evidence="2">Prevacuolar compartment membrane</location>
        <topology evidence="2">Single-pass type II membrane protein</topology>
    </subcellularLocation>
</comment>
<dbReference type="GO" id="GO:0004806">
    <property type="term" value="F:triacylglycerol lipase activity"/>
    <property type="evidence" value="ECO:0007669"/>
    <property type="project" value="UniProtKB-EC"/>
</dbReference>
<evidence type="ECO:0000256" key="4">
    <source>
        <dbReference type="ARBA" id="ARBA00010701"/>
    </source>
</evidence>
<evidence type="ECO:0000256" key="12">
    <source>
        <dbReference type="ARBA" id="ARBA00022989"/>
    </source>
</evidence>
<protein>
    <recommendedName>
        <fullName evidence="6">triacylglycerol lipase</fullName>
        <ecNumber evidence="6">3.1.1.3</ecNumber>
    </recommendedName>
    <alternativeName>
        <fullName evidence="18">Autophagy-related protein 15</fullName>
    </alternativeName>
</protein>
<evidence type="ECO:0000256" key="2">
    <source>
        <dbReference type="ARBA" id="ARBA00004270"/>
    </source>
</evidence>
<evidence type="ECO:0000313" key="22">
    <source>
        <dbReference type="EMBL" id="OAD77157.1"/>
    </source>
</evidence>
<keyword evidence="10" id="KW-0442">Lipid degradation</keyword>
<sequence>MKWTSLIICLIALVDAGPTFTHQQQQQPFGSNILDLQSFKLKTIYHHASINGPIPHLFRRLDVSESMSMSIQNNAFEMKPVIGTYMRPSQKDLVPLHRQKETGQRMRMEANADLEFEPILGLQPDVTNRQTVMTLAQMTYNAYSDIINGTADWYELEAPWVKNSSFGWESDGIRGHIYSNADESLIVISIKGTSAGLFTGGPTGDKDKLNDNMLFSCCCARVSRVWRSVCECYKGNEYMCESSCLEGNIKNSELYYDNAMELYKEVANQYPEATIWLTGHSLGGALASMVGQTFGVPTVTFEIPGDLLASIRLHLPRLPVDMMPLWHFGHTGDPIFVGVCTGPVSSCWYGGFAMETRCHTGRVCTWDTVNDHGWRVDIRSHRVGDVIENILKKSEEEFPLPHCIPEDPKCQDCGLWEFFDNRDTPSDPASLQSHNPHSNTNTSQLHRIGGCGGSH</sequence>
<dbReference type="GO" id="GO:0032585">
    <property type="term" value="C:multivesicular body membrane"/>
    <property type="evidence" value="ECO:0007669"/>
    <property type="project" value="UniProtKB-SubCell"/>
</dbReference>
<evidence type="ECO:0000256" key="7">
    <source>
        <dbReference type="ARBA" id="ARBA00022692"/>
    </source>
</evidence>
<keyword evidence="20" id="KW-0732">Signal</keyword>
<evidence type="ECO:0000256" key="16">
    <source>
        <dbReference type="ARBA" id="ARBA00023180"/>
    </source>
</evidence>
<organism evidence="22 23">
    <name type="scientific">Phycomyces blakesleeanus (strain ATCC 8743b / DSM 1359 / FGSC 10004 / NBRC 33097 / NRRL 1555)</name>
    <dbReference type="NCBI Taxonomy" id="763407"/>
    <lineage>
        <taxon>Eukaryota</taxon>
        <taxon>Fungi</taxon>
        <taxon>Fungi incertae sedis</taxon>
        <taxon>Mucoromycota</taxon>
        <taxon>Mucoromycotina</taxon>
        <taxon>Mucoromycetes</taxon>
        <taxon>Mucorales</taxon>
        <taxon>Phycomycetaceae</taxon>
        <taxon>Phycomyces</taxon>
    </lineage>
</organism>
<accession>A0A162PYH6</accession>
<feature type="region of interest" description="Disordered" evidence="19">
    <location>
        <begin position="425"/>
        <end position="455"/>
    </location>
</feature>
<evidence type="ECO:0000256" key="9">
    <source>
        <dbReference type="ARBA" id="ARBA00022801"/>
    </source>
</evidence>
<dbReference type="STRING" id="763407.A0A162PYH6"/>
<evidence type="ECO:0000256" key="19">
    <source>
        <dbReference type="SAM" id="MobiDB-lite"/>
    </source>
</evidence>
<keyword evidence="12" id="KW-1133">Transmembrane helix</keyword>
<dbReference type="VEuPathDB" id="FungiDB:PHYBLDRAFT_79014"/>
<evidence type="ECO:0000256" key="13">
    <source>
        <dbReference type="ARBA" id="ARBA00023006"/>
    </source>
</evidence>
<keyword evidence="14" id="KW-0443">Lipid metabolism</keyword>
<keyword evidence="8" id="KW-0967">Endosome</keyword>
<dbReference type="SUPFAM" id="SSF53474">
    <property type="entry name" value="alpha/beta-Hydrolases"/>
    <property type="match status" value="1"/>
</dbReference>
<dbReference type="OrthoDB" id="58570at2759"/>
<dbReference type="FunCoup" id="A0A162PYH6">
    <property type="interactions" value="78"/>
</dbReference>
<dbReference type="CDD" id="cd00519">
    <property type="entry name" value="Lipase_3"/>
    <property type="match status" value="1"/>
</dbReference>
<dbReference type="GO" id="GO:0034727">
    <property type="term" value="P:piecemeal microautophagy of the nucleus"/>
    <property type="evidence" value="ECO:0007669"/>
    <property type="project" value="TreeGrafter"/>
</dbReference>
<dbReference type="GO" id="GO:0006660">
    <property type="term" value="P:phosphatidylserine catabolic process"/>
    <property type="evidence" value="ECO:0007669"/>
    <property type="project" value="TreeGrafter"/>
</dbReference>
<dbReference type="EC" id="3.1.1.3" evidence="6"/>
<evidence type="ECO:0000256" key="18">
    <source>
        <dbReference type="ARBA" id="ARBA00029828"/>
    </source>
</evidence>
<evidence type="ECO:0000256" key="14">
    <source>
        <dbReference type="ARBA" id="ARBA00023098"/>
    </source>
</evidence>
<dbReference type="RefSeq" id="XP_018295197.1">
    <property type="nucleotide sequence ID" value="XM_018443411.1"/>
</dbReference>
<gene>
    <name evidence="22" type="ORF">PHYBLDRAFT_79014</name>
</gene>
<feature type="compositionally biased region" description="Polar residues" evidence="19">
    <location>
        <begin position="427"/>
        <end position="445"/>
    </location>
</feature>
<keyword evidence="13" id="KW-0072">Autophagy</keyword>
<dbReference type="Gene3D" id="3.40.50.1820">
    <property type="entry name" value="alpha/beta hydrolase"/>
    <property type="match status" value="1"/>
</dbReference>
<proteinExistence type="inferred from homology"/>
<comment type="subunit">
    <text evidence="5">Binds to both phosphatidylinositol (PI) and phosphatidylinositol 3,5-bisphosphate (PIP2).</text>
</comment>
<feature type="domain" description="Fungal lipase-type" evidence="21">
    <location>
        <begin position="250"/>
        <end position="291"/>
    </location>
</feature>
<dbReference type="PANTHER" id="PTHR47175:SF2">
    <property type="entry name" value="LIPASE ATG15-RELATED"/>
    <property type="match status" value="1"/>
</dbReference>
<dbReference type="Proteomes" id="UP000077315">
    <property type="component" value="Unassembled WGS sequence"/>
</dbReference>
<dbReference type="InterPro" id="IPR029058">
    <property type="entry name" value="AB_hydrolase_fold"/>
</dbReference>
<reference evidence="23" key="1">
    <citation type="submission" date="2015-06" db="EMBL/GenBank/DDBJ databases">
        <title>Expansion of signal transduction pathways in fungi by whole-genome duplication.</title>
        <authorList>
            <consortium name="DOE Joint Genome Institute"/>
            <person name="Corrochano L.M."/>
            <person name="Kuo A."/>
            <person name="Marcet-Houben M."/>
            <person name="Polaino S."/>
            <person name="Salamov A."/>
            <person name="Villalobos J.M."/>
            <person name="Alvarez M.I."/>
            <person name="Avalos J."/>
            <person name="Benito E.P."/>
            <person name="Benoit I."/>
            <person name="Burger G."/>
            <person name="Camino L.P."/>
            <person name="Canovas D."/>
            <person name="Cerda-Olmedo E."/>
            <person name="Cheng J.-F."/>
            <person name="Dominguez A."/>
            <person name="Elias M."/>
            <person name="Eslava A.P."/>
            <person name="Glaser F."/>
            <person name="Grimwood J."/>
            <person name="Gutierrez G."/>
            <person name="Heitman J."/>
            <person name="Henrissat B."/>
            <person name="Iturriaga E.A."/>
            <person name="Lang B.F."/>
            <person name="Lavin J.L."/>
            <person name="Lee S."/>
            <person name="Li W."/>
            <person name="Lindquist E."/>
            <person name="Lopez-Garcia S."/>
            <person name="Luque E.M."/>
            <person name="Marcos A.T."/>
            <person name="Martin J."/>
            <person name="McCluskey K."/>
            <person name="Medina H.R."/>
            <person name="Miralles-Duran A."/>
            <person name="Miyazaki A."/>
            <person name="Munoz-Torres E."/>
            <person name="Oguiza J.A."/>
            <person name="Ohm R."/>
            <person name="Olmedo M."/>
            <person name="Orejas M."/>
            <person name="Ortiz-Castellanos L."/>
            <person name="Pisabarro A.G."/>
            <person name="Rodriguez-Romero J."/>
            <person name="Ruiz-Herrera J."/>
            <person name="Ruiz-Vazquez R."/>
            <person name="Sanz C."/>
            <person name="Schackwitz W."/>
            <person name="Schmutz J."/>
            <person name="Shahriari M."/>
            <person name="Shelest E."/>
            <person name="Silva-Franco F."/>
            <person name="Soanes D."/>
            <person name="Syed K."/>
            <person name="Tagua V.G."/>
            <person name="Talbot N.J."/>
            <person name="Thon M."/>
            <person name="De vries R.P."/>
            <person name="Wiebenga A."/>
            <person name="Yadav J.S."/>
            <person name="Braun E.L."/>
            <person name="Baker S."/>
            <person name="Garre V."/>
            <person name="Horwitz B."/>
            <person name="Torres-Martinez S."/>
            <person name="Idnurm A."/>
            <person name="Herrera-Estrella A."/>
            <person name="Gabaldon T."/>
            <person name="Grigoriev I.V."/>
        </authorList>
    </citation>
    <scope>NUCLEOTIDE SEQUENCE [LARGE SCALE GENOMIC DNA]</scope>
    <source>
        <strain evidence="23">NRRL 1555(-)</strain>
    </source>
</reference>
<dbReference type="GeneID" id="29004316"/>
<evidence type="ECO:0000256" key="20">
    <source>
        <dbReference type="SAM" id="SignalP"/>
    </source>
</evidence>
<feature type="signal peptide" evidence="20">
    <location>
        <begin position="1"/>
        <end position="16"/>
    </location>
</feature>
<dbReference type="Pfam" id="PF01764">
    <property type="entry name" value="Lipase_3"/>
    <property type="match status" value="1"/>
</dbReference>
<dbReference type="InterPro" id="IPR002921">
    <property type="entry name" value="Fungal_lipase-type"/>
</dbReference>
<dbReference type="PANTHER" id="PTHR47175">
    <property type="entry name" value="LIPASE ATG15-RELATED"/>
    <property type="match status" value="1"/>
</dbReference>
<evidence type="ECO:0000256" key="11">
    <source>
        <dbReference type="ARBA" id="ARBA00022968"/>
    </source>
</evidence>
<evidence type="ECO:0000256" key="6">
    <source>
        <dbReference type="ARBA" id="ARBA00013279"/>
    </source>
</evidence>
<comment type="similarity">
    <text evidence="4">Belongs to the AB hydrolase superfamily. Lipase family.</text>
</comment>
<evidence type="ECO:0000256" key="1">
    <source>
        <dbReference type="ARBA" id="ARBA00001024"/>
    </source>
</evidence>
<keyword evidence="9" id="KW-0378">Hydrolase</keyword>
<keyword evidence="15" id="KW-0472">Membrane</keyword>
<evidence type="ECO:0000313" key="23">
    <source>
        <dbReference type="Proteomes" id="UP000077315"/>
    </source>
</evidence>
<evidence type="ECO:0000256" key="10">
    <source>
        <dbReference type="ARBA" id="ARBA00022963"/>
    </source>
</evidence>
<dbReference type="InterPro" id="IPR050805">
    <property type="entry name" value="ATG15_Lipase"/>
</dbReference>
<name>A0A162PYH6_PHYB8</name>
<comment type="function">
    <text evidence="17">Lipase which is essential for lysis of subvacuolar cytoplasm to vacuole targeted bodies and intravacuolar autophagic bodies. Involved in the lysis of intravacuolar multivesicular body (MVB) vesicles. The intravacuolar membrane disintegration by ATG15 is critical to life span extension.</text>
</comment>
<evidence type="ECO:0000256" key="17">
    <source>
        <dbReference type="ARBA" id="ARBA00024663"/>
    </source>
</evidence>
<keyword evidence="16" id="KW-0325">Glycoprotein</keyword>
<dbReference type="GO" id="GO:0034496">
    <property type="term" value="P:multivesicular body membrane disassembly"/>
    <property type="evidence" value="ECO:0007669"/>
    <property type="project" value="TreeGrafter"/>
</dbReference>
<dbReference type="GO" id="GO:0005775">
    <property type="term" value="C:vacuolar lumen"/>
    <property type="evidence" value="ECO:0007669"/>
    <property type="project" value="TreeGrafter"/>
</dbReference>
<keyword evidence="11" id="KW-0735">Signal-anchor</keyword>
<keyword evidence="23" id="KW-1185">Reference proteome</keyword>
<dbReference type="EMBL" id="KV440975">
    <property type="protein sequence ID" value="OAD77157.1"/>
    <property type="molecule type" value="Genomic_DNA"/>
</dbReference>
<dbReference type="AlphaFoldDB" id="A0A162PYH6"/>
<evidence type="ECO:0000256" key="15">
    <source>
        <dbReference type="ARBA" id="ARBA00023136"/>
    </source>
</evidence>
<comment type="catalytic activity">
    <reaction evidence="1">
        <text>a triacylglycerol + H2O = a diacylglycerol + a fatty acid + H(+)</text>
        <dbReference type="Rhea" id="RHEA:12044"/>
        <dbReference type="ChEBI" id="CHEBI:15377"/>
        <dbReference type="ChEBI" id="CHEBI:15378"/>
        <dbReference type="ChEBI" id="CHEBI:17855"/>
        <dbReference type="ChEBI" id="CHEBI:18035"/>
        <dbReference type="ChEBI" id="CHEBI:28868"/>
        <dbReference type="EC" id="3.1.1.3"/>
    </reaction>
</comment>
<evidence type="ECO:0000256" key="3">
    <source>
        <dbReference type="ARBA" id="ARBA00004343"/>
    </source>
</evidence>
<keyword evidence="7" id="KW-0812">Transmembrane</keyword>
<evidence type="ECO:0000259" key="21">
    <source>
        <dbReference type="Pfam" id="PF01764"/>
    </source>
</evidence>
<feature type="chain" id="PRO_5007838376" description="triacylglycerol lipase" evidence="20">
    <location>
        <begin position="17"/>
        <end position="455"/>
    </location>
</feature>
<evidence type="ECO:0000256" key="5">
    <source>
        <dbReference type="ARBA" id="ARBA00011137"/>
    </source>
</evidence>
<dbReference type="InParanoid" id="A0A162PYH6"/>
<dbReference type="GO" id="GO:0046461">
    <property type="term" value="P:neutral lipid catabolic process"/>
    <property type="evidence" value="ECO:0007669"/>
    <property type="project" value="TreeGrafter"/>
</dbReference>
<evidence type="ECO:0000256" key="8">
    <source>
        <dbReference type="ARBA" id="ARBA00022753"/>
    </source>
</evidence>
<dbReference type="GO" id="GO:0004620">
    <property type="term" value="F:phospholipase activity"/>
    <property type="evidence" value="ECO:0007669"/>
    <property type="project" value="TreeGrafter"/>
</dbReference>